<evidence type="ECO:0000313" key="1">
    <source>
        <dbReference type="EMBL" id="CCH87349.1"/>
    </source>
</evidence>
<reference evidence="1 2" key="1">
    <citation type="journal article" date="2012" name="J. Bacteriol.">
        <title>Genome Sequence of Radiation-Resistant Modestobacter marinus Strain BC501, a Representative Actinobacterium That Thrives on Calcareous Stone Surfaces.</title>
        <authorList>
            <person name="Normand P."/>
            <person name="Gury J."/>
            <person name="Pujic P."/>
            <person name="Chouaia B."/>
            <person name="Crotti E."/>
            <person name="Brusetti L."/>
            <person name="Daffonchio D."/>
            <person name="Vacherie B."/>
            <person name="Barbe V."/>
            <person name="Medigue C."/>
            <person name="Calteau A."/>
            <person name="Ghodhbane-Gtari F."/>
            <person name="Essoussi I."/>
            <person name="Nouioui I."/>
            <person name="Abbassi-Ghozzi I."/>
            <person name="Gtari M."/>
        </authorList>
    </citation>
    <scope>NUCLEOTIDE SEQUENCE [LARGE SCALE GENOMIC DNA]</scope>
    <source>
        <strain evidence="2">BC 501</strain>
    </source>
</reference>
<dbReference type="OMA" id="HTNEAML"/>
<gene>
    <name evidence="1" type="ordered locus">MODMU_1913</name>
</gene>
<dbReference type="OrthoDB" id="5197056at2"/>
<dbReference type="STRING" id="477641.MODMU_1913"/>
<dbReference type="EMBL" id="FO203431">
    <property type="protein sequence ID" value="CCH87349.1"/>
    <property type="molecule type" value="Genomic_DNA"/>
</dbReference>
<accession>I4EVD6</accession>
<evidence type="ECO:0000313" key="2">
    <source>
        <dbReference type="Proteomes" id="UP000006461"/>
    </source>
</evidence>
<sequence length="116" mass="12363">MAIEAHEGSSRRSRQVTELRAAISLVGSAAADLGWGARPDVRVLPDGRLWLDELQVAVSGAQVYQAARRLLAAQLRTVAEQTGVPVGEVAGPWLLSLHTNEAMLALDLELPQDDAA</sequence>
<dbReference type="Proteomes" id="UP000006461">
    <property type="component" value="Chromosome"/>
</dbReference>
<dbReference type="KEGG" id="mmar:MODMU_1913"/>
<dbReference type="HOGENOM" id="CLU_2129861_0_0_11"/>
<proteinExistence type="predicted"/>
<keyword evidence="2" id="KW-1185">Reference proteome</keyword>
<dbReference type="AlphaFoldDB" id="I4EVD6"/>
<name>I4EVD6_MODI5</name>
<protein>
    <submittedName>
        <fullName evidence="1">Uncharacterized protein</fullName>
    </submittedName>
</protein>
<organism evidence="1 2">
    <name type="scientific">Modestobacter italicus (strain DSM 44449 / CECT 9708 / BC 501)</name>
    <dbReference type="NCBI Taxonomy" id="2732864"/>
    <lineage>
        <taxon>Bacteria</taxon>
        <taxon>Bacillati</taxon>
        <taxon>Actinomycetota</taxon>
        <taxon>Actinomycetes</taxon>
        <taxon>Geodermatophilales</taxon>
        <taxon>Geodermatophilaceae</taxon>
        <taxon>Modestobacter</taxon>
    </lineage>
</organism>